<dbReference type="EMBL" id="SWKV01000061">
    <property type="protein sequence ID" value="KAF3035104.1"/>
    <property type="molecule type" value="Genomic_DNA"/>
</dbReference>
<evidence type="ECO:0000256" key="4">
    <source>
        <dbReference type="ARBA" id="ARBA00023136"/>
    </source>
</evidence>
<dbReference type="OrthoDB" id="444631at2759"/>
<comment type="subcellular location">
    <subcellularLocation>
        <location evidence="1">Membrane</location>
        <topology evidence="1">Multi-pass membrane protein</topology>
    </subcellularLocation>
</comment>
<feature type="transmembrane region" description="Helical" evidence="6">
    <location>
        <begin position="63"/>
        <end position="84"/>
    </location>
</feature>
<sequence length="161" mass="17897">MPTMLCGYYGVGTHVKDIPLENMTLFLKSNYAARLLYNIALGFVQTSTLVFDHRNMTSWAIYFLMAFVAALSITTFFFLAFVFVPPSLFWDQAAQAAAPEKCLSQSTQQMFFDLNGICNIKQDVSVYLLPMPMLWNLQMPLQQKLALGALFSAGLVAVAAG</sequence>
<keyword evidence="2 6" id="KW-0812">Transmembrane</keyword>
<reference evidence="8" key="1">
    <citation type="submission" date="2019-04" db="EMBL/GenBank/DDBJ databases">
        <title>Sequencing of skin fungus with MAO and IRED activity.</title>
        <authorList>
            <person name="Marsaioli A.J."/>
            <person name="Bonatto J.M.C."/>
            <person name="Reis Junior O."/>
        </authorList>
    </citation>
    <scope>NUCLEOTIDE SEQUENCE</scope>
    <source>
        <strain evidence="8">28M1</strain>
    </source>
</reference>
<evidence type="ECO:0000313" key="9">
    <source>
        <dbReference type="Proteomes" id="UP000758155"/>
    </source>
</evidence>
<evidence type="ECO:0000313" key="8">
    <source>
        <dbReference type="EMBL" id="KAF3035104.1"/>
    </source>
</evidence>
<name>A0A9P5BY75_9PLEO</name>
<keyword evidence="3 6" id="KW-1133">Transmembrane helix</keyword>
<comment type="similarity">
    <text evidence="5">Belongs to the SAT4 family.</text>
</comment>
<accession>A0A9P5BY75</accession>
<dbReference type="PANTHER" id="PTHR33048:SF129">
    <property type="entry name" value="INTEGRAL MEMBRANE PROTEIN-RELATED"/>
    <property type="match status" value="1"/>
</dbReference>
<keyword evidence="9" id="KW-1185">Reference proteome</keyword>
<dbReference type="InterPro" id="IPR049326">
    <property type="entry name" value="Rhodopsin_dom_fungi"/>
</dbReference>
<feature type="domain" description="Rhodopsin" evidence="7">
    <location>
        <begin position="5"/>
        <end position="160"/>
    </location>
</feature>
<protein>
    <recommendedName>
        <fullName evidence="7">Rhodopsin domain-containing protein</fullName>
    </recommendedName>
</protein>
<proteinExistence type="inferred from homology"/>
<evidence type="ECO:0000256" key="1">
    <source>
        <dbReference type="ARBA" id="ARBA00004141"/>
    </source>
</evidence>
<dbReference type="AlphaFoldDB" id="A0A9P5BY75"/>
<dbReference type="Proteomes" id="UP000758155">
    <property type="component" value="Unassembled WGS sequence"/>
</dbReference>
<comment type="caution">
    <text evidence="8">The sequence shown here is derived from an EMBL/GenBank/DDBJ whole genome shotgun (WGS) entry which is preliminary data.</text>
</comment>
<keyword evidence="4 6" id="KW-0472">Membrane</keyword>
<evidence type="ECO:0000256" key="3">
    <source>
        <dbReference type="ARBA" id="ARBA00022989"/>
    </source>
</evidence>
<feature type="transmembrane region" description="Helical" evidence="6">
    <location>
        <begin position="31"/>
        <end position="51"/>
    </location>
</feature>
<evidence type="ECO:0000256" key="2">
    <source>
        <dbReference type="ARBA" id="ARBA00022692"/>
    </source>
</evidence>
<dbReference type="PANTHER" id="PTHR33048">
    <property type="entry name" value="PTH11-LIKE INTEGRAL MEMBRANE PROTEIN (AFU_ORTHOLOGUE AFUA_5G11245)"/>
    <property type="match status" value="1"/>
</dbReference>
<dbReference type="InterPro" id="IPR052337">
    <property type="entry name" value="SAT4-like"/>
</dbReference>
<gene>
    <name evidence="8" type="ORF">E8E12_004011</name>
</gene>
<evidence type="ECO:0000259" key="7">
    <source>
        <dbReference type="Pfam" id="PF20684"/>
    </source>
</evidence>
<dbReference type="GO" id="GO:0016020">
    <property type="term" value="C:membrane"/>
    <property type="evidence" value="ECO:0007669"/>
    <property type="project" value="UniProtKB-SubCell"/>
</dbReference>
<evidence type="ECO:0000256" key="5">
    <source>
        <dbReference type="ARBA" id="ARBA00038359"/>
    </source>
</evidence>
<dbReference type="Pfam" id="PF20684">
    <property type="entry name" value="Fung_rhodopsin"/>
    <property type="match status" value="1"/>
</dbReference>
<organism evidence="8 9">
    <name type="scientific">Didymella heteroderae</name>
    <dbReference type="NCBI Taxonomy" id="1769908"/>
    <lineage>
        <taxon>Eukaryota</taxon>
        <taxon>Fungi</taxon>
        <taxon>Dikarya</taxon>
        <taxon>Ascomycota</taxon>
        <taxon>Pezizomycotina</taxon>
        <taxon>Dothideomycetes</taxon>
        <taxon>Pleosporomycetidae</taxon>
        <taxon>Pleosporales</taxon>
        <taxon>Pleosporineae</taxon>
        <taxon>Didymellaceae</taxon>
        <taxon>Didymella</taxon>
    </lineage>
</organism>
<evidence type="ECO:0000256" key="6">
    <source>
        <dbReference type="SAM" id="Phobius"/>
    </source>
</evidence>